<dbReference type="PANTHER" id="PTHR43245">
    <property type="entry name" value="BIFUNCTIONAL POLYMYXIN RESISTANCE PROTEIN ARNA"/>
    <property type="match status" value="1"/>
</dbReference>
<dbReference type="EMBL" id="MHQY01000007">
    <property type="protein sequence ID" value="OHA14442.1"/>
    <property type="molecule type" value="Genomic_DNA"/>
</dbReference>
<dbReference type="PANTHER" id="PTHR43245:SF13">
    <property type="entry name" value="UDP-D-APIOSE_UDP-D-XYLOSE SYNTHASE 2"/>
    <property type="match status" value="1"/>
</dbReference>
<reference evidence="2 3" key="1">
    <citation type="journal article" date="2016" name="Nat. Commun.">
        <title>Thousands of microbial genomes shed light on interconnected biogeochemical processes in an aquifer system.</title>
        <authorList>
            <person name="Anantharaman K."/>
            <person name="Brown C.T."/>
            <person name="Hug L.A."/>
            <person name="Sharon I."/>
            <person name="Castelle C.J."/>
            <person name="Probst A.J."/>
            <person name="Thomas B.C."/>
            <person name="Singh A."/>
            <person name="Wilkins M.J."/>
            <person name="Karaoz U."/>
            <person name="Brodie E.L."/>
            <person name="Williams K.H."/>
            <person name="Hubbard S.S."/>
            <person name="Banfield J.F."/>
        </authorList>
    </citation>
    <scope>NUCLEOTIDE SEQUENCE [LARGE SCALE GENOMIC DNA]</scope>
</reference>
<dbReference type="SUPFAM" id="SSF51735">
    <property type="entry name" value="NAD(P)-binding Rossmann-fold domains"/>
    <property type="match status" value="1"/>
</dbReference>
<evidence type="ECO:0000313" key="2">
    <source>
        <dbReference type="EMBL" id="OHA14442.1"/>
    </source>
</evidence>
<dbReference type="InterPro" id="IPR050177">
    <property type="entry name" value="Lipid_A_modif_metabolic_enz"/>
</dbReference>
<feature type="domain" description="NAD-dependent epimerase/dehydratase" evidence="1">
    <location>
        <begin position="8"/>
        <end position="243"/>
    </location>
</feature>
<dbReference type="InterPro" id="IPR001509">
    <property type="entry name" value="Epimerase_deHydtase"/>
</dbReference>
<organism evidence="2 3">
    <name type="scientific">Candidatus Sungbacteria bacterium RIFCSPLOWO2_12_FULL_41_11</name>
    <dbReference type="NCBI Taxonomy" id="1802286"/>
    <lineage>
        <taxon>Bacteria</taxon>
        <taxon>Candidatus Sungiibacteriota</taxon>
    </lineage>
</organism>
<dbReference type="Gene3D" id="3.90.25.10">
    <property type="entry name" value="UDP-galactose 4-epimerase, domain 1"/>
    <property type="match status" value="1"/>
</dbReference>
<evidence type="ECO:0000259" key="1">
    <source>
        <dbReference type="Pfam" id="PF01370"/>
    </source>
</evidence>
<dbReference type="Gene3D" id="3.40.50.720">
    <property type="entry name" value="NAD(P)-binding Rossmann-like Domain"/>
    <property type="match status" value="1"/>
</dbReference>
<proteinExistence type="predicted"/>
<gene>
    <name evidence="2" type="ORF">A3G49_06355</name>
</gene>
<name>A0A1G2LU85_9BACT</name>
<protein>
    <recommendedName>
        <fullName evidence="1">NAD-dependent epimerase/dehydratase domain-containing protein</fullName>
    </recommendedName>
</protein>
<dbReference type="Proteomes" id="UP000177171">
    <property type="component" value="Unassembled WGS sequence"/>
</dbReference>
<dbReference type="InterPro" id="IPR036291">
    <property type="entry name" value="NAD(P)-bd_dom_sf"/>
</dbReference>
<accession>A0A1G2LU85</accession>
<dbReference type="AlphaFoldDB" id="A0A1G2LU85"/>
<evidence type="ECO:0000313" key="3">
    <source>
        <dbReference type="Proteomes" id="UP000177171"/>
    </source>
</evidence>
<sequence length="307" mass="33567">MTDKSSKIIVTGGAGFIGSNLVDGLVNEGYSNIHVIDNLVAGKEEYVNPSAQLHKLDIRDFDAIVPIFQGARFVFHLAALPRVQPSILDPRTTHDVNVTGTLNVFLAARDGGVRRVIYSASSSAYGDQKTLPLKEEMEACPQSPYGLQKYEGELLARLFSELYGLETVSLRYFNVYGPRAASDGAYALVIAIFLNQRKKGEPMTIVPDGTQSRDYTHVSDVVRANILAATSSNVGKGEVINIGGGHNRTVLEVAKFIGGPTVFIEHRIEPKHTFADISLAKNLLGWKPEVNFEEGIQELKKMYGLTD</sequence>
<dbReference type="Pfam" id="PF01370">
    <property type="entry name" value="Epimerase"/>
    <property type="match status" value="1"/>
</dbReference>
<comment type="caution">
    <text evidence="2">The sequence shown here is derived from an EMBL/GenBank/DDBJ whole genome shotgun (WGS) entry which is preliminary data.</text>
</comment>